<evidence type="ECO:0000313" key="12">
    <source>
        <dbReference type="EMBL" id="CDR35782.1"/>
    </source>
</evidence>
<evidence type="ECO:0000259" key="9">
    <source>
        <dbReference type="Pfam" id="PF00394"/>
    </source>
</evidence>
<dbReference type="PANTHER" id="PTHR11709">
    <property type="entry name" value="MULTI-COPPER OXIDASE"/>
    <property type="match status" value="1"/>
</dbReference>
<dbReference type="InterPro" id="IPR044130">
    <property type="entry name" value="CuRO_2_Fet3-like"/>
</dbReference>
<dbReference type="CDD" id="cd13877">
    <property type="entry name" value="CuRO_2_Fet3p_like"/>
    <property type="match status" value="1"/>
</dbReference>
<evidence type="ECO:0000256" key="6">
    <source>
        <dbReference type="ARBA" id="ARBA00023180"/>
    </source>
</evidence>
<dbReference type="PANTHER" id="PTHR11709:SF361">
    <property type="entry name" value="IRON TRANSPORT MULTICOPPER OXIDASE FET3"/>
    <property type="match status" value="1"/>
</dbReference>
<dbReference type="InterPro" id="IPR045087">
    <property type="entry name" value="Cu-oxidase_fam"/>
</dbReference>
<evidence type="ECO:0000256" key="2">
    <source>
        <dbReference type="ARBA" id="ARBA00022723"/>
    </source>
</evidence>
<feature type="transmembrane region" description="Helical" evidence="7">
    <location>
        <begin position="570"/>
        <end position="590"/>
    </location>
</feature>
<dbReference type="InterPro" id="IPR008972">
    <property type="entry name" value="Cupredoxin"/>
</dbReference>
<dbReference type="InterPro" id="IPR001117">
    <property type="entry name" value="Cu-oxidase_2nd"/>
</dbReference>
<dbReference type="SUPFAM" id="SSF49503">
    <property type="entry name" value="Cupredoxins"/>
    <property type="match status" value="3"/>
</dbReference>
<dbReference type="GO" id="GO:0010106">
    <property type="term" value="P:cellular response to iron ion starvation"/>
    <property type="evidence" value="ECO:0007669"/>
    <property type="project" value="TreeGrafter"/>
</dbReference>
<dbReference type="PROSITE" id="PS00079">
    <property type="entry name" value="MULTICOPPER_OXIDASE1"/>
    <property type="match status" value="2"/>
</dbReference>
<keyword evidence="4" id="KW-0560">Oxidoreductase</keyword>
<dbReference type="EMBL" id="LK052936">
    <property type="protein sequence ID" value="CDR35782.1"/>
    <property type="molecule type" value="Genomic_DNA"/>
</dbReference>
<keyword evidence="7" id="KW-0472">Membrane</keyword>
<organism evidence="12">
    <name type="scientific">Rhodotorula toruloides</name>
    <name type="common">Yeast</name>
    <name type="synonym">Rhodosporidium toruloides</name>
    <dbReference type="NCBI Taxonomy" id="5286"/>
    <lineage>
        <taxon>Eukaryota</taxon>
        <taxon>Fungi</taxon>
        <taxon>Dikarya</taxon>
        <taxon>Basidiomycota</taxon>
        <taxon>Pucciniomycotina</taxon>
        <taxon>Microbotryomycetes</taxon>
        <taxon>Sporidiobolales</taxon>
        <taxon>Sporidiobolaceae</taxon>
        <taxon>Rhodotorula</taxon>
    </lineage>
</organism>
<name>A0A061ADY0_RHOTO</name>
<protein>
    <submittedName>
        <fullName evidence="12">RHTO0S01e06986g1_1</fullName>
    </submittedName>
</protein>
<dbReference type="GO" id="GO:0033573">
    <property type="term" value="C:high-affinity iron permease complex"/>
    <property type="evidence" value="ECO:0007669"/>
    <property type="project" value="TreeGrafter"/>
</dbReference>
<evidence type="ECO:0000256" key="3">
    <source>
        <dbReference type="ARBA" id="ARBA00022729"/>
    </source>
</evidence>
<dbReference type="GO" id="GO:0004322">
    <property type="term" value="F:ferroxidase activity"/>
    <property type="evidence" value="ECO:0007669"/>
    <property type="project" value="TreeGrafter"/>
</dbReference>
<sequence>MRIAFSALAAASLAVPALADVVDAWYNISYTTAAPDGVDKPFTVGVNGTWPPPILNVKFNDTVRVHAYNGLDAPTSIHHHGIFFNGTNYYDGAPGVTQCGIPPGQSLTYEVPVDRQHGTYWWHSHTGAHYQDGLRAPFIIHATDEAHKYDGEYTIILSDWYHARSDKLNHKFMNKYNPTGAEPVPDALLIYAASNGTYLPSNDDVKFNGNLSIPFEAGKTYRIRVLNTGIFATTFFWIDGHDMRVIEADGVDTEEFPVDYLNIAVAQRYSVLVTARNDTSENFLVHANFDDEMFDKVPEGLTLNYTTTISYKNGNPVAQSEVRNELGRINDFDMVPFVPMEQLTPTTSLQLDVYFDAFSTGVNRASMLNNITYVNPKTPSLFTMMTMGNDSLNPNVYGPQTAQHLLNHGDVLDLMVINFDANAHPFHLHGFSYQLTRLAMDVTSDDPALNPPHTLGAKNPMRRDTIIIPAGGAVNLAVRADNPGAWIFHCHIQWHMEAGLAVVFMVDPLGAQQSMTIPQVMIDQCKQLGISPTGNAAGKMSVTDLSGAPHGPVDQYAAGLFGWTPRAKGALAGCVLTALIGMLTVVWYAVGGQLDEDELQEEVHRDMEKKKAAGGGLLKRGFRAITGKSTSAQ</sequence>
<dbReference type="Pfam" id="PF07731">
    <property type="entry name" value="Cu-oxidase_2"/>
    <property type="match status" value="1"/>
</dbReference>
<dbReference type="GO" id="GO:0005507">
    <property type="term" value="F:copper ion binding"/>
    <property type="evidence" value="ECO:0007669"/>
    <property type="project" value="InterPro"/>
</dbReference>
<dbReference type="PROSITE" id="PS00080">
    <property type="entry name" value="MULTICOPPER_OXIDASE2"/>
    <property type="match status" value="1"/>
</dbReference>
<dbReference type="CDD" id="cd13851">
    <property type="entry name" value="CuRO_1_Fet3p"/>
    <property type="match status" value="1"/>
</dbReference>
<feature type="domain" description="Plastocyanin-like" evidence="11">
    <location>
        <begin position="28"/>
        <end position="143"/>
    </location>
</feature>
<dbReference type="InterPro" id="IPR011706">
    <property type="entry name" value="Cu-oxidase_C"/>
</dbReference>
<evidence type="ECO:0000256" key="8">
    <source>
        <dbReference type="SAM" id="SignalP"/>
    </source>
</evidence>
<accession>A0A061ADY0</accession>
<evidence type="ECO:0000256" key="5">
    <source>
        <dbReference type="ARBA" id="ARBA00023008"/>
    </source>
</evidence>
<dbReference type="AlphaFoldDB" id="A0A061ADY0"/>
<evidence type="ECO:0000259" key="11">
    <source>
        <dbReference type="Pfam" id="PF07732"/>
    </source>
</evidence>
<evidence type="ECO:0000259" key="10">
    <source>
        <dbReference type="Pfam" id="PF07731"/>
    </source>
</evidence>
<dbReference type="Pfam" id="PF00394">
    <property type="entry name" value="Cu-oxidase"/>
    <property type="match status" value="1"/>
</dbReference>
<gene>
    <name evidence="12" type="ORF">RHTO0S_01e06986g</name>
</gene>
<feature type="signal peptide" evidence="8">
    <location>
        <begin position="1"/>
        <end position="19"/>
    </location>
</feature>
<keyword evidence="2" id="KW-0479">Metal-binding</keyword>
<dbReference type="OrthoDB" id="2121828at2759"/>
<proteinExistence type="inferred from homology"/>
<dbReference type="InterPro" id="IPR033138">
    <property type="entry name" value="Cu_oxidase_CS"/>
</dbReference>
<evidence type="ECO:0000256" key="7">
    <source>
        <dbReference type="SAM" id="Phobius"/>
    </source>
</evidence>
<keyword evidence="7" id="KW-0812">Transmembrane</keyword>
<feature type="chain" id="PRO_5001598552" evidence="8">
    <location>
        <begin position="20"/>
        <end position="633"/>
    </location>
</feature>
<dbReference type="InterPro" id="IPR002355">
    <property type="entry name" value="Cu_oxidase_Cu_BS"/>
</dbReference>
<dbReference type="Pfam" id="PF07732">
    <property type="entry name" value="Cu-oxidase_3"/>
    <property type="match status" value="1"/>
</dbReference>
<feature type="domain" description="Plastocyanin-like" evidence="10">
    <location>
        <begin position="373"/>
        <end position="508"/>
    </location>
</feature>
<comment type="similarity">
    <text evidence="1">Belongs to the multicopper oxidase family.</text>
</comment>
<reference evidence="12" key="1">
    <citation type="journal article" date="2014" name="Genome Announc.">
        <title>Draft genome sequence of Rhodosporidium toruloides CECT1137, an oleaginous yeast of biotechnological interest.</title>
        <authorList>
            <person name="Morin N."/>
            <person name="Calcas X."/>
            <person name="Devillers H."/>
            <person name="Durrens P."/>
            <person name="Sherman D.J."/>
            <person name="Nicaud J.-M."/>
            <person name="Neuveglise C."/>
        </authorList>
    </citation>
    <scope>NUCLEOTIDE SEQUENCE</scope>
    <source>
        <strain evidence="12">CECT1137</strain>
    </source>
</reference>
<keyword evidence="3 8" id="KW-0732">Signal</keyword>
<keyword evidence="5" id="KW-0186">Copper</keyword>
<dbReference type="Gene3D" id="2.60.40.420">
    <property type="entry name" value="Cupredoxins - blue copper proteins"/>
    <property type="match status" value="3"/>
</dbReference>
<keyword evidence="7" id="KW-1133">Transmembrane helix</keyword>
<dbReference type="GO" id="GO:0033215">
    <property type="term" value="P:reductive iron assimilation"/>
    <property type="evidence" value="ECO:0007669"/>
    <property type="project" value="TreeGrafter"/>
</dbReference>
<feature type="domain" description="Plastocyanin-like" evidence="9">
    <location>
        <begin position="152"/>
        <end position="312"/>
    </location>
</feature>
<evidence type="ECO:0000256" key="4">
    <source>
        <dbReference type="ARBA" id="ARBA00023002"/>
    </source>
</evidence>
<dbReference type="InterPro" id="IPR011707">
    <property type="entry name" value="Cu-oxidase-like_N"/>
</dbReference>
<keyword evidence="6" id="KW-0325">Glycoprotein</keyword>
<evidence type="ECO:0000256" key="1">
    <source>
        <dbReference type="ARBA" id="ARBA00010609"/>
    </source>
</evidence>